<protein>
    <recommendedName>
        <fullName evidence="4">Fibronectin type-III domain-containing protein</fullName>
    </recommendedName>
</protein>
<dbReference type="Gene3D" id="2.60.40.10">
    <property type="entry name" value="Immunoglobulins"/>
    <property type="match status" value="1"/>
</dbReference>
<dbReference type="InterPro" id="IPR036116">
    <property type="entry name" value="FN3_sf"/>
</dbReference>
<evidence type="ECO:0008006" key="4">
    <source>
        <dbReference type="Google" id="ProtNLM"/>
    </source>
</evidence>
<organism evidence="2 3">
    <name type="scientific">Catenuloplanes niger</name>
    <dbReference type="NCBI Taxonomy" id="587534"/>
    <lineage>
        <taxon>Bacteria</taxon>
        <taxon>Bacillati</taxon>
        <taxon>Actinomycetota</taxon>
        <taxon>Actinomycetes</taxon>
        <taxon>Micromonosporales</taxon>
        <taxon>Micromonosporaceae</taxon>
        <taxon>Catenuloplanes</taxon>
    </lineage>
</organism>
<dbReference type="PROSITE" id="PS51257">
    <property type="entry name" value="PROKAR_LIPOPROTEIN"/>
    <property type="match status" value="1"/>
</dbReference>
<proteinExistence type="predicted"/>
<feature type="compositionally biased region" description="Low complexity" evidence="1">
    <location>
        <begin position="79"/>
        <end position="88"/>
    </location>
</feature>
<dbReference type="SUPFAM" id="SSF49265">
    <property type="entry name" value="Fibronectin type III"/>
    <property type="match status" value="1"/>
</dbReference>
<evidence type="ECO:0000256" key="1">
    <source>
        <dbReference type="SAM" id="MobiDB-lite"/>
    </source>
</evidence>
<evidence type="ECO:0000313" key="3">
    <source>
        <dbReference type="Proteomes" id="UP001183629"/>
    </source>
</evidence>
<dbReference type="Proteomes" id="UP001183629">
    <property type="component" value="Unassembled WGS sequence"/>
</dbReference>
<gene>
    <name evidence="2" type="ORF">J2S44_005803</name>
</gene>
<dbReference type="AlphaFoldDB" id="A0AAE3ZWT9"/>
<dbReference type="InterPro" id="IPR013783">
    <property type="entry name" value="Ig-like_fold"/>
</dbReference>
<dbReference type="RefSeq" id="WP_310420362.1">
    <property type="nucleotide sequence ID" value="NZ_JAVDYC010000001.1"/>
</dbReference>
<dbReference type="GO" id="GO:0005975">
    <property type="term" value="P:carbohydrate metabolic process"/>
    <property type="evidence" value="ECO:0007669"/>
    <property type="project" value="UniProtKB-ARBA"/>
</dbReference>
<keyword evidence="3" id="KW-1185">Reference proteome</keyword>
<comment type="caution">
    <text evidence="2">The sequence shown here is derived from an EMBL/GenBank/DDBJ whole genome shotgun (WGS) entry which is preliminary data.</text>
</comment>
<sequence length="204" mass="20914">MNRTPRATGLGIAGVALLLALSGCSMLGLTTESTTAGAGSGEAGAAGDWTTRVLDGPRAASPTPGAPIASPTPTGVLTLDPLPSASVSPLPPECRGNLRPNVLNGLTVTPAAGQATVTWVNVGDPAVQSYRLAAIPQTIYYGEQAPADWMDVPAGEGCTTITRTVTGLKKGEPYIFWLDAIVNSYEYGQGRDIQIARSTPVIIP</sequence>
<dbReference type="EMBL" id="JAVDYC010000001">
    <property type="protein sequence ID" value="MDR7325553.1"/>
    <property type="molecule type" value="Genomic_DNA"/>
</dbReference>
<evidence type="ECO:0000313" key="2">
    <source>
        <dbReference type="EMBL" id="MDR7325553.1"/>
    </source>
</evidence>
<feature type="region of interest" description="Disordered" evidence="1">
    <location>
        <begin position="34"/>
        <end position="93"/>
    </location>
</feature>
<name>A0AAE3ZWT9_9ACTN</name>
<accession>A0AAE3ZWT9</accession>
<reference evidence="2 3" key="1">
    <citation type="submission" date="2023-07" db="EMBL/GenBank/DDBJ databases">
        <title>Sequencing the genomes of 1000 actinobacteria strains.</title>
        <authorList>
            <person name="Klenk H.-P."/>
        </authorList>
    </citation>
    <scope>NUCLEOTIDE SEQUENCE [LARGE SCALE GENOMIC DNA]</scope>
    <source>
        <strain evidence="2 3">DSM 44711</strain>
    </source>
</reference>